<protein>
    <submittedName>
        <fullName evidence="1">Uncharacterized protein</fullName>
    </submittedName>
</protein>
<proteinExistence type="predicted"/>
<evidence type="ECO:0000313" key="1">
    <source>
        <dbReference type="WBParaSite" id="MCU_012324-RA"/>
    </source>
</evidence>
<sequence>MSPAAQILNSPLIHTDIYLGLSSQIGLDVSACMTHTSQVQIHTRKPHVRHNNTNEVEL</sequence>
<accession>A0A5K3G012</accession>
<dbReference type="WBParaSite" id="MCU_012324-RA">
    <property type="protein sequence ID" value="MCU_012324-RA"/>
    <property type="gene ID" value="MCU_012324"/>
</dbReference>
<reference evidence="1" key="1">
    <citation type="submission" date="2019-11" db="UniProtKB">
        <authorList>
            <consortium name="WormBaseParasite"/>
        </authorList>
    </citation>
    <scope>IDENTIFICATION</scope>
</reference>
<organism evidence="1">
    <name type="scientific">Mesocestoides corti</name>
    <name type="common">Flatworm</name>
    <dbReference type="NCBI Taxonomy" id="53468"/>
    <lineage>
        <taxon>Eukaryota</taxon>
        <taxon>Metazoa</taxon>
        <taxon>Spiralia</taxon>
        <taxon>Lophotrochozoa</taxon>
        <taxon>Platyhelminthes</taxon>
        <taxon>Cestoda</taxon>
        <taxon>Eucestoda</taxon>
        <taxon>Cyclophyllidea</taxon>
        <taxon>Mesocestoididae</taxon>
        <taxon>Mesocestoides</taxon>
    </lineage>
</organism>
<dbReference type="AlphaFoldDB" id="A0A5K3G012"/>
<name>A0A5K3G012_MESCO</name>